<dbReference type="Proteomes" id="UP000651452">
    <property type="component" value="Unassembled WGS sequence"/>
</dbReference>
<dbReference type="EMBL" id="RZGK01000007">
    <property type="protein sequence ID" value="KAF9697604.1"/>
    <property type="molecule type" value="Genomic_DNA"/>
</dbReference>
<evidence type="ECO:0000256" key="1">
    <source>
        <dbReference type="SAM" id="MobiDB-lite"/>
    </source>
</evidence>
<reference evidence="2" key="1">
    <citation type="submission" date="2018-12" db="EMBL/GenBank/DDBJ databases">
        <authorList>
            <person name="Syme R.A."/>
            <person name="Farfan-Caceres L."/>
            <person name="Lichtenzveig J."/>
        </authorList>
    </citation>
    <scope>NUCLEOTIDE SEQUENCE</scope>
    <source>
        <strain evidence="2">Al4</strain>
    </source>
</reference>
<evidence type="ECO:0000313" key="3">
    <source>
        <dbReference type="Proteomes" id="UP000651452"/>
    </source>
</evidence>
<reference evidence="2" key="2">
    <citation type="submission" date="2020-09" db="EMBL/GenBank/DDBJ databases">
        <title>Reference genome assembly for Australian Ascochyta lentis isolate Al4.</title>
        <authorList>
            <person name="Lee R.C."/>
            <person name="Farfan-Caceres L.M."/>
            <person name="Debler J.W."/>
            <person name="Williams A.H."/>
            <person name="Henares B.M."/>
        </authorList>
    </citation>
    <scope>NUCLEOTIDE SEQUENCE</scope>
    <source>
        <strain evidence="2">Al4</strain>
    </source>
</reference>
<accession>A0A8H7J642</accession>
<dbReference type="AlphaFoldDB" id="A0A8H7J642"/>
<keyword evidence="3" id="KW-1185">Reference proteome</keyword>
<organism evidence="2 3">
    <name type="scientific">Ascochyta lentis</name>
    <dbReference type="NCBI Taxonomy" id="205686"/>
    <lineage>
        <taxon>Eukaryota</taxon>
        <taxon>Fungi</taxon>
        <taxon>Dikarya</taxon>
        <taxon>Ascomycota</taxon>
        <taxon>Pezizomycotina</taxon>
        <taxon>Dothideomycetes</taxon>
        <taxon>Pleosporomycetidae</taxon>
        <taxon>Pleosporales</taxon>
        <taxon>Pleosporineae</taxon>
        <taxon>Didymellaceae</taxon>
        <taxon>Ascochyta</taxon>
    </lineage>
</organism>
<dbReference type="OrthoDB" id="3795901at2759"/>
<feature type="region of interest" description="Disordered" evidence="1">
    <location>
        <begin position="24"/>
        <end position="47"/>
    </location>
</feature>
<evidence type="ECO:0000313" key="2">
    <source>
        <dbReference type="EMBL" id="KAF9697604.1"/>
    </source>
</evidence>
<name>A0A8H7J642_9PLEO</name>
<comment type="caution">
    <text evidence="2">The sequence shown here is derived from an EMBL/GenBank/DDBJ whole genome shotgun (WGS) entry which is preliminary data.</text>
</comment>
<sequence>MDYKRATTPPPSVEADEQILLAPPSTPGLGRDALPRTMIPPSPGLSPPNLGATAVLSTRHRAPPANRKYSQRAGVKKVAPKKAKLKATVVESEIAIADDRKVIGFMDLPGEIRNLMYSFTSENPRQALLVHRPRIASLRSSTRLDRQRTLASDITDKEHDDALPVASRHGRVASKRKTPNALLARETNRPFFGLTQVCHLLRQEFRPLYMQKQEIGMDLVDVVKYLQTFYADAPGQLQSLSTATDRKVDMPFTGNLTIAVGEKIKEMEKSADGVDVWPLLDLWANSYKIEAGFGRYMQVHYNATADGEAKDLYRLFGRRVQRDRRCSGMNTVWRTILRTRSLAAVKIHRKAISTPPTLPRQLARGLAPVVAGYRPYIHIMFRRDAAEAWMTKEVSVAPDGWLKARGFGSMEYFDVKVGIAPASS</sequence>
<protein>
    <submittedName>
        <fullName evidence="2">Uncharacterized protein</fullName>
    </submittedName>
</protein>
<proteinExistence type="predicted"/>
<gene>
    <name evidence="2" type="ORF">EKO04_004221</name>
</gene>